<sequence>MKKATFLLLLLAPFAGQAQVHLEKLWETDTTQLRTPESVLWDPSSKSLYISNIDGKPWEADGKGFISTLAQNGVVQTAQWATGLNAPKGMGISKGKLYVADLAEVAVIDLRTGKILRKIAPEGAKNLNDVAVGPDGDIYVTDSATSRIYVIKGNKAELYLENAEIQRPNGIRWVGKRLFVFDAGKGGFYEVNADKSLKKLAEGMPSGDGIEPLGDGFLLSRWAGIVHHLSADGKLTQVLDLTAEKKNTADIGFDPQKRILYIPTFNANSVVAYQVH</sequence>
<evidence type="ECO:0000256" key="1">
    <source>
        <dbReference type="ARBA" id="ARBA00022737"/>
    </source>
</evidence>
<evidence type="ECO:0000256" key="3">
    <source>
        <dbReference type="PROSITE-ProRule" id="PRU00504"/>
    </source>
</evidence>
<gene>
    <name evidence="6" type="ORF">SAMN04488090_2111</name>
</gene>
<evidence type="ECO:0000313" key="7">
    <source>
        <dbReference type="Proteomes" id="UP000198901"/>
    </source>
</evidence>
<evidence type="ECO:0000313" key="6">
    <source>
        <dbReference type="EMBL" id="SDL96157.1"/>
    </source>
</evidence>
<dbReference type="SUPFAM" id="SSF63829">
    <property type="entry name" value="Calcium-dependent phosphotriesterase"/>
    <property type="match status" value="1"/>
</dbReference>
<keyword evidence="4" id="KW-0732">Signal</keyword>
<dbReference type="PANTHER" id="PTHR47572">
    <property type="entry name" value="LIPOPROTEIN-RELATED"/>
    <property type="match status" value="1"/>
</dbReference>
<proteinExistence type="predicted"/>
<keyword evidence="2" id="KW-0378">Hydrolase</keyword>
<accession>A0A1G9PD60</accession>
<dbReference type="GO" id="GO:0016787">
    <property type="term" value="F:hydrolase activity"/>
    <property type="evidence" value="ECO:0007669"/>
    <property type="project" value="UniProtKB-KW"/>
</dbReference>
<feature type="domain" description="SMP-30/Gluconolactonase/LRE-like region" evidence="5">
    <location>
        <begin position="36"/>
        <end position="264"/>
    </location>
</feature>
<dbReference type="Gene3D" id="2.120.10.30">
    <property type="entry name" value="TolB, C-terminal domain"/>
    <property type="match status" value="1"/>
</dbReference>
<dbReference type="PROSITE" id="PS51125">
    <property type="entry name" value="NHL"/>
    <property type="match status" value="1"/>
</dbReference>
<feature type="chain" id="PRO_5011557988" evidence="4">
    <location>
        <begin position="19"/>
        <end position="276"/>
    </location>
</feature>
<evidence type="ECO:0000259" key="5">
    <source>
        <dbReference type="Pfam" id="PF08450"/>
    </source>
</evidence>
<dbReference type="STRING" id="563176.SAMN04488090_2111"/>
<dbReference type="AlphaFoldDB" id="A0A1G9PD60"/>
<evidence type="ECO:0000256" key="2">
    <source>
        <dbReference type="ARBA" id="ARBA00022801"/>
    </source>
</evidence>
<dbReference type="PANTHER" id="PTHR47572:SF4">
    <property type="entry name" value="LACTONASE DRP35"/>
    <property type="match status" value="1"/>
</dbReference>
<feature type="repeat" description="NHL" evidence="3">
    <location>
        <begin position="113"/>
        <end position="154"/>
    </location>
</feature>
<dbReference type="EMBL" id="FNGS01000004">
    <property type="protein sequence ID" value="SDL96157.1"/>
    <property type="molecule type" value="Genomic_DNA"/>
</dbReference>
<keyword evidence="7" id="KW-1185">Reference proteome</keyword>
<dbReference type="Pfam" id="PF08450">
    <property type="entry name" value="SGL"/>
    <property type="match status" value="1"/>
</dbReference>
<protein>
    <submittedName>
        <fullName evidence="6">Sugar lactone lactonase YvrE</fullName>
    </submittedName>
</protein>
<dbReference type="Proteomes" id="UP000198901">
    <property type="component" value="Unassembled WGS sequence"/>
</dbReference>
<reference evidence="6 7" key="1">
    <citation type="submission" date="2016-10" db="EMBL/GenBank/DDBJ databases">
        <authorList>
            <person name="de Groot N.N."/>
        </authorList>
    </citation>
    <scope>NUCLEOTIDE SEQUENCE [LARGE SCALE GENOMIC DNA]</scope>
    <source>
        <strain evidence="6 7">DSM 21668</strain>
    </source>
</reference>
<dbReference type="InterPro" id="IPR011042">
    <property type="entry name" value="6-blade_b-propeller_TolB-like"/>
</dbReference>
<dbReference type="InterPro" id="IPR013658">
    <property type="entry name" value="SGL"/>
</dbReference>
<dbReference type="InterPro" id="IPR001258">
    <property type="entry name" value="NHL_repeat"/>
</dbReference>
<organism evidence="6 7">
    <name type="scientific">Siphonobacter aquaeclarae</name>
    <dbReference type="NCBI Taxonomy" id="563176"/>
    <lineage>
        <taxon>Bacteria</taxon>
        <taxon>Pseudomonadati</taxon>
        <taxon>Bacteroidota</taxon>
        <taxon>Cytophagia</taxon>
        <taxon>Cytophagales</taxon>
        <taxon>Cytophagaceae</taxon>
        <taxon>Siphonobacter</taxon>
    </lineage>
</organism>
<dbReference type="RefSeq" id="WP_093201521.1">
    <property type="nucleotide sequence ID" value="NZ_FNGS01000004.1"/>
</dbReference>
<keyword evidence="1" id="KW-0677">Repeat</keyword>
<dbReference type="InterPro" id="IPR051262">
    <property type="entry name" value="SMP-30/CGR1_Lactonase"/>
</dbReference>
<evidence type="ECO:0000256" key="4">
    <source>
        <dbReference type="SAM" id="SignalP"/>
    </source>
</evidence>
<name>A0A1G9PD60_9BACT</name>
<feature type="signal peptide" evidence="4">
    <location>
        <begin position="1"/>
        <end position="18"/>
    </location>
</feature>
<dbReference type="OrthoDB" id="7675395at2"/>